<organism evidence="1 2">
    <name type="scientific">Nepenthes gracilis</name>
    <name type="common">Slender pitcher plant</name>
    <dbReference type="NCBI Taxonomy" id="150966"/>
    <lineage>
        <taxon>Eukaryota</taxon>
        <taxon>Viridiplantae</taxon>
        <taxon>Streptophyta</taxon>
        <taxon>Embryophyta</taxon>
        <taxon>Tracheophyta</taxon>
        <taxon>Spermatophyta</taxon>
        <taxon>Magnoliopsida</taxon>
        <taxon>eudicotyledons</taxon>
        <taxon>Gunneridae</taxon>
        <taxon>Pentapetalae</taxon>
        <taxon>Caryophyllales</taxon>
        <taxon>Nepenthaceae</taxon>
        <taxon>Nepenthes</taxon>
    </lineage>
</organism>
<dbReference type="Proteomes" id="UP001279734">
    <property type="component" value="Unassembled WGS sequence"/>
</dbReference>
<comment type="caution">
    <text evidence="1">The sequence shown here is derived from an EMBL/GenBank/DDBJ whole genome shotgun (WGS) entry which is preliminary data.</text>
</comment>
<evidence type="ECO:0000313" key="2">
    <source>
        <dbReference type="Proteomes" id="UP001279734"/>
    </source>
</evidence>
<dbReference type="AlphaFoldDB" id="A0AAD3S5E2"/>
<proteinExistence type="predicted"/>
<sequence>MGYLPSACGTIDGRARRPLFDLEERVVAWIDVLPRMASRCSQGGVQSRSGAALELSSRLSYFPLGRLFTTQPIDIATNPDQVGLSHLAWIPSAGCPLHSGHLRWRCRPSGA</sequence>
<accession>A0AAD3S5E2</accession>
<keyword evidence="2" id="KW-1185">Reference proteome</keyword>
<reference evidence="1" key="1">
    <citation type="submission" date="2023-05" db="EMBL/GenBank/DDBJ databases">
        <title>Nepenthes gracilis genome sequencing.</title>
        <authorList>
            <person name="Fukushima K."/>
        </authorList>
    </citation>
    <scope>NUCLEOTIDE SEQUENCE</scope>
    <source>
        <strain evidence="1">SING2019-196</strain>
    </source>
</reference>
<gene>
    <name evidence="1" type="ORF">Nepgr_006375</name>
</gene>
<name>A0AAD3S5E2_NEPGR</name>
<evidence type="ECO:0000313" key="1">
    <source>
        <dbReference type="EMBL" id="GMH04535.1"/>
    </source>
</evidence>
<dbReference type="EMBL" id="BSYO01000005">
    <property type="protein sequence ID" value="GMH04535.1"/>
    <property type="molecule type" value="Genomic_DNA"/>
</dbReference>
<protein>
    <submittedName>
        <fullName evidence="1">Uncharacterized protein</fullName>
    </submittedName>
</protein>